<dbReference type="Gene3D" id="2.30.24.10">
    <property type="entry name" value="CAT RNA-binding domain"/>
    <property type="match status" value="1"/>
</dbReference>
<gene>
    <name evidence="5" type="primary">glcT</name>
    <name evidence="5" type="ORF">ERS852502_02641</name>
</gene>
<evidence type="ECO:0000259" key="4">
    <source>
        <dbReference type="PROSITE" id="PS51372"/>
    </source>
</evidence>
<dbReference type="InterPro" id="IPR050661">
    <property type="entry name" value="BglG_antiterminators"/>
</dbReference>
<evidence type="ECO:0000313" key="6">
    <source>
        <dbReference type="Proteomes" id="UP000078383"/>
    </source>
</evidence>
<evidence type="ECO:0000256" key="1">
    <source>
        <dbReference type="ARBA" id="ARBA00022737"/>
    </source>
</evidence>
<dbReference type="PANTHER" id="PTHR30185">
    <property type="entry name" value="CRYPTIC BETA-GLUCOSIDE BGL OPERON ANTITERMINATOR"/>
    <property type="match status" value="1"/>
</dbReference>
<dbReference type="GO" id="GO:0006355">
    <property type="term" value="P:regulation of DNA-templated transcription"/>
    <property type="evidence" value="ECO:0007669"/>
    <property type="project" value="InterPro"/>
</dbReference>
<dbReference type="PROSITE" id="PS51372">
    <property type="entry name" value="PRD_2"/>
    <property type="match status" value="2"/>
</dbReference>
<dbReference type="Gene3D" id="1.10.1790.10">
    <property type="entry name" value="PRD domain"/>
    <property type="match status" value="1"/>
</dbReference>
<dbReference type="PANTHER" id="PTHR30185:SF18">
    <property type="entry name" value="TRANSCRIPTIONAL REGULATOR MTLR"/>
    <property type="match status" value="1"/>
</dbReference>
<reference evidence="5 6" key="1">
    <citation type="submission" date="2015-09" db="EMBL/GenBank/DDBJ databases">
        <authorList>
            <consortium name="Pathogen Informatics"/>
        </authorList>
    </citation>
    <scope>NUCLEOTIDE SEQUENCE [LARGE SCALE GENOMIC DNA]</scope>
    <source>
        <strain evidence="5 6">2789STDY5834889</strain>
    </source>
</reference>
<dbReference type="Pfam" id="PF03123">
    <property type="entry name" value="CAT_RBD"/>
    <property type="match status" value="1"/>
</dbReference>
<feature type="domain" description="PRD" evidence="4">
    <location>
        <begin position="67"/>
        <end position="171"/>
    </location>
</feature>
<evidence type="ECO:0000256" key="2">
    <source>
        <dbReference type="ARBA" id="ARBA00023015"/>
    </source>
</evidence>
<organism evidence="5 6">
    <name type="scientific">[Ruminococcus] torques</name>
    <dbReference type="NCBI Taxonomy" id="33039"/>
    <lineage>
        <taxon>Bacteria</taxon>
        <taxon>Bacillati</taxon>
        <taxon>Bacillota</taxon>
        <taxon>Clostridia</taxon>
        <taxon>Lachnospirales</taxon>
        <taxon>Lachnospiraceae</taxon>
        <taxon>Mediterraneibacter</taxon>
    </lineage>
</organism>
<accession>A0A173VZD6</accession>
<keyword evidence="3" id="KW-0804">Transcription</keyword>
<dbReference type="SMART" id="SM01061">
    <property type="entry name" value="CAT_RBD"/>
    <property type="match status" value="1"/>
</dbReference>
<keyword evidence="2" id="KW-0805">Transcription regulation</keyword>
<protein>
    <submittedName>
        <fullName evidence="5">RNA-binding antitermination protein GlcT</fullName>
    </submittedName>
</protein>
<keyword evidence="1" id="KW-0677">Repeat</keyword>
<dbReference type="InterPro" id="IPR036634">
    <property type="entry name" value="PRD_sf"/>
</dbReference>
<dbReference type="SUPFAM" id="SSF63520">
    <property type="entry name" value="PTS-regulatory domain, PRD"/>
    <property type="match status" value="2"/>
</dbReference>
<dbReference type="OrthoDB" id="9813552at2"/>
<evidence type="ECO:0000256" key="3">
    <source>
        <dbReference type="ARBA" id="ARBA00023163"/>
    </source>
</evidence>
<proteinExistence type="predicted"/>
<dbReference type="Pfam" id="PF00874">
    <property type="entry name" value="PRD"/>
    <property type="match status" value="2"/>
</dbReference>
<feature type="domain" description="PRD" evidence="4">
    <location>
        <begin position="172"/>
        <end position="277"/>
    </location>
</feature>
<dbReference type="Gene3D" id="1.20.58.1950">
    <property type="match status" value="1"/>
</dbReference>
<dbReference type="Proteomes" id="UP000078383">
    <property type="component" value="Unassembled WGS sequence"/>
</dbReference>
<dbReference type="InterPro" id="IPR004341">
    <property type="entry name" value="CAT_RNA-bd_dom"/>
</dbReference>
<dbReference type="AlphaFoldDB" id="A0A173VZD6"/>
<dbReference type="InterPro" id="IPR036650">
    <property type="entry name" value="CAT_RNA-bd_dom_sf"/>
</dbReference>
<dbReference type="EMBL" id="CZBX01000015">
    <property type="protein sequence ID" value="CUQ92485.1"/>
    <property type="molecule type" value="Genomic_DNA"/>
</dbReference>
<dbReference type="GO" id="GO:0003723">
    <property type="term" value="F:RNA binding"/>
    <property type="evidence" value="ECO:0007669"/>
    <property type="project" value="InterPro"/>
</dbReference>
<sequence>MYRVIKVLNNNGILVYHVETGKEMILLGNGVGFGKKPTEQIEKLPGAKVYSLVTRRKQESVLKTVNGIRPEFIEATGKIIEEAENVFQKINHEMLLPLADHIALAAKRAKENRQLPNPFTPDIRVLFGEEYQVALKGREIIQQLTGYEISEDEVGFITLHIHAGLSDEAVSQTLDATRIVNEGIAMIEQEFDQKLESGSLGCTRLMSHMYYMILRTRKGEGTNADFNDFIFQNYPRTGEAAKRVCDYMSRQLKQPVAKEEIGFLAIHIQRVISPDTV</sequence>
<dbReference type="RefSeq" id="WP_055166764.1">
    <property type="nucleotide sequence ID" value="NZ_CZBX01000015.1"/>
</dbReference>
<dbReference type="Gene3D" id="1.20.890.100">
    <property type="match status" value="1"/>
</dbReference>
<name>A0A173VZD6_9FIRM</name>
<dbReference type="InterPro" id="IPR011608">
    <property type="entry name" value="PRD"/>
</dbReference>
<evidence type="ECO:0000313" key="5">
    <source>
        <dbReference type="EMBL" id="CUQ92485.1"/>
    </source>
</evidence>
<dbReference type="SUPFAM" id="SSF50151">
    <property type="entry name" value="SacY-like RNA-binding domain"/>
    <property type="match status" value="1"/>
</dbReference>